<dbReference type="AlphaFoldDB" id="A0AAD7SSU7"/>
<accession>A0AAD7SSU7</accession>
<comment type="caution">
    <text evidence="2">The sequence shown here is derived from an EMBL/GenBank/DDBJ whole genome shotgun (WGS) entry which is preliminary data.</text>
</comment>
<evidence type="ECO:0000256" key="1">
    <source>
        <dbReference type="SAM" id="MobiDB-lite"/>
    </source>
</evidence>
<reference evidence="2" key="1">
    <citation type="journal article" date="2023" name="Science">
        <title>Genome structures resolve the early diversification of teleost fishes.</title>
        <authorList>
            <person name="Parey E."/>
            <person name="Louis A."/>
            <person name="Montfort J."/>
            <person name="Bouchez O."/>
            <person name="Roques C."/>
            <person name="Iampietro C."/>
            <person name="Lluch J."/>
            <person name="Castinel A."/>
            <person name="Donnadieu C."/>
            <person name="Desvignes T."/>
            <person name="Floi Bucao C."/>
            <person name="Jouanno E."/>
            <person name="Wen M."/>
            <person name="Mejri S."/>
            <person name="Dirks R."/>
            <person name="Jansen H."/>
            <person name="Henkel C."/>
            <person name="Chen W.J."/>
            <person name="Zahm M."/>
            <person name="Cabau C."/>
            <person name="Klopp C."/>
            <person name="Thompson A.W."/>
            <person name="Robinson-Rechavi M."/>
            <person name="Braasch I."/>
            <person name="Lecointre G."/>
            <person name="Bobe J."/>
            <person name="Postlethwait J.H."/>
            <person name="Berthelot C."/>
            <person name="Roest Crollius H."/>
            <person name="Guiguen Y."/>
        </authorList>
    </citation>
    <scope>NUCLEOTIDE SEQUENCE</scope>
    <source>
        <strain evidence="2">NC1722</strain>
    </source>
</reference>
<feature type="compositionally biased region" description="Basic and acidic residues" evidence="1">
    <location>
        <begin position="1"/>
        <end position="15"/>
    </location>
</feature>
<sequence>MDGRGDREGPGRRGEGGVGDLRPGEMAKSRRIALSPVGLHPLTGGSWSLLAQSSEDISAPQSVYQRQRSTLSGTVVQARQPIQLHYPRKRDAPFGHPSVPPILSCRHCLGTRTRPFTLTGLTQVCSWRVKPVHFALRRLRSPPSLSPAPRELLPLAWPPWSALVSPLPGRSVAFGAPDSVSPTIKQN</sequence>
<proteinExistence type="predicted"/>
<evidence type="ECO:0000313" key="2">
    <source>
        <dbReference type="EMBL" id="KAJ8407965.1"/>
    </source>
</evidence>
<keyword evidence="3" id="KW-1185">Reference proteome</keyword>
<protein>
    <submittedName>
        <fullName evidence="2">Uncharacterized protein</fullName>
    </submittedName>
</protein>
<organism evidence="2 3">
    <name type="scientific">Aldrovandia affinis</name>
    <dbReference type="NCBI Taxonomy" id="143900"/>
    <lineage>
        <taxon>Eukaryota</taxon>
        <taxon>Metazoa</taxon>
        <taxon>Chordata</taxon>
        <taxon>Craniata</taxon>
        <taxon>Vertebrata</taxon>
        <taxon>Euteleostomi</taxon>
        <taxon>Actinopterygii</taxon>
        <taxon>Neopterygii</taxon>
        <taxon>Teleostei</taxon>
        <taxon>Notacanthiformes</taxon>
        <taxon>Halosauridae</taxon>
        <taxon>Aldrovandia</taxon>
    </lineage>
</organism>
<evidence type="ECO:0000313" key="3">
    <source>
        <dbReference type="Proteomes" id="UP001221898"/>
    </source>
</evidence>
<dbReference type="EMBL" id="JAINUG010000037">
    <property type="protein sequence ID" value="KAJ8407965.1"/>
    <property type="molecule type" value="Genomic_DNA"/>
</dbReference>
<name>A0AAD7SSU7_9TELE</name>
<feature type="region of interest" description="Disordered" evidence="1">
    <location>
        <begin position="1"/>
        <end position="29"/>
    </location>
</feature>
<gene>
    <name evidence="2" type="ORF">AAFF_G00270090</name>
</gene>
<dbReference type="Proteomes" id="UP001221898">
    <property type="component" value="Unassembled WGS sequence"/>
</dbReference>